<keyword evidence="2" id="KW-1185">Reference proteome</keyword>
<sequence>MSGTIHYNYGANYDQLDAIKATLNDANALREDVNSVFTALADVYEGEAAAALQSAQIQVTQQLDSTILEIQATQQGAVDRQAMTAEHDHSLAGGF</sequence>
<dbReference type="SUPFAM" id="SSF140453">
    <property type="entry name" value="EsxAB dimer-like"/>
    <property type="match status" value="1"/>
</dbReference>
<name>A0A9X2Y9A8_9MYCO</name>
<proteinExistence type="predicted"/>
<dbReference type="RefSeq" id="WP_264012536.1">
    <property type="nucleotide sequence ID" value="NZ_JACKSJ010000085.1"/>
</dbReference>
<dbReference type="Proteomes" id="UP001140293">
    <property type="component" value="Unassembled WGS sequence"/>
</dbReference>
<dbReference type="EMBL" id="JACKSJ010000085">
    <property type="protein sequence ID" value="MCV7170347.1"/>
    <property type="molecule type" value="Genomic_DNA"/>
</dbReference>
<reference evidence="1" key="1">
    <citation type="submission" date="2020-07" db="EMBL/GenBank/DDBJ databases">
        <authorList>
            <person name="Pettersson B.M.F."/>
            <person name="Behra P.R.K."/>
            <person name="Ramesh M."/>
            <person name="Das S."/>
            <person name="Dasgupta S."/>
            <person name="Kirsebom L.A."/>
        </authorList>
    </citation>
    <scope>NUCLEOTIDE SEQUENCE</scope>
    <source>
        <strain evidence="1">DSM 44615</strain>
    </source>
</reference>
<organism evidence="1 2">
    <name type="scientific">[Mycobacterium] manitobense</name>
    <dbReference type="NCBI Taxonomy" id="190147"/>
    <lineage>
        <taxon>Bacteria</taxon>
        <taxon>Bacillati</taxon>
        <taxon>Actinomycetota</taxon>
        <taxon>Actinomycetes</taxon>
        <taxon>Mycobacteriales</taxon>
        <taxon>Mycobacteriaceae</taxon>
        <taxon>Mycolicibacterium</taxon>
    </lineage>
</organism>
<dbReference type="Gene3D" id="1.10.287.1060">
    <property type="entry name" value="ESAT-6-like"/>
    <property type="match status" value="1"/>
</dbReference>
<reference evidence="1" key="2">
    <citation type="journal article" date="2022" name="BMC Genomics">
        <title>Comparative genome analysis of mycobacteria focusing on tRNA and non-coding RNA.</title>
        <authorList>
            <person name="Behra P.R.K."/>
            <person name="Pettersson B.M.F."/>
            <person name="Ramesh M."/>
            <person name="Das S."/>
            <person name="Dasgupta S."/>
            <person name="Kirsebom L.A."/>
        </authorList>
    </citation>
    <scope>NUCLEOTIDE SEQUENCE</scope>
    <source>
        <strain evidence="1">DSM 44615</strain>
    </source>
</reference>
<evidence type="ECO:0000313" key="1">
    <source>
        <dbReference type="EMBL" id="MCV7170347.1"/>
    </source>
</evidence>
<protein>
    <submittedName>
        <fullName evidence="1">Uncharacterized protein</fullName>
    </submittedName>
</protein>
<gene>
    <name evidence="1" type="ORF">H7I41_10520</name>
</gene>
<accession>A0A9X2Y9A8</accession>
<comment type="caution">
    <text evidence="1">The sequence shown here is derived from an EMBL/GenBank/DDBJ whole genome shotgun (WGS) entry which is preliminary data.</text>
</comment>
<dbReference type="AlphaFoldDB" id="A0A9X2Y9A8"/>
<dbReference type="InterPro" id="IPR036689">
    <property type="entry name" value="ESAT-6-like_sf"/>
</dbReference>
<evidence type="ECO:0000313" key="2">
    <source>
        <dbReference type="Proteomes" id="UP001140293"/>
    </source>
</evidence>